<dbReference type="EMBL" id="JBHRSD010000023">
    <property type="protein sequence ID" value="MFC3033542.1"/>
    <property type="molecule type" value="Genomic_DNA"/>
</dbReference>
<protein>
    <recommendedName>
        <fullName evidence="3">Anti-sigma factor</fullName>
    </recommendedName>
</protein>
<gene>
    <name evidence="1" type="ORF">ACFOEE_13525</name>
</gene>
<accession>A0ABV7CLP3</accession>
<comment type="caution">
    <text evidence="1">The sequence shown here is derived from an EMBL/GenBank/DDBJ whole genome shotgun (WGS) entry which is preliminary data.</text>
</comment>
<name>A0ABV7CLP3_9GAMM</name>
<evidence type="ECO:0000313" key="1">
    <source>
        <dbReference type="EMBL" id="MFC3033542.1"/>
    </source>
</evidence>
<sequence>MVDLERLFMKWLEQQPLSQTELAALQANPDYAQMMEEAQNWQAMSAEFKPEPVPEWDREATFIPPVSARNTQTWLPLAIAASVAAVALTSSVMVWQQNQSLMTQLTAQQTLLQAQQTRLDTLMNARQTQQSTQNQQLLEAVQHVLSTSRQERKEDMSSLLAYLQTQRAQDQALLKLQLNDLAEQVEQQPMTSLANNMTKLEEQ</sequence>
<dbReference type="Proteomes" id="UP001595453">
    <property type="component" value="Unassembled WGS sequence"/>
</dbReference>
<proteinExistence type="predicted"/>
<keyword evidence="2" id="KW-1185">Reference proteome</keyword>
<reference evidence="2" key="1">
    <citation type="journal article" date="2019" name="Int. J. Syst. Evol. Microbiol.">
        <title>The Global Catalogue of Microorganisms (GCM) 10K type strain sequencing project: providing services to taxonomists for standard genome sequencing and annotation.</title>
        <authorList>
            <consortium name="The Broad Institute Genomics Platform"/>
            <consortium name="The Broad Institute Genome Sequencing Center for Infectious Disease"/>
            <person name="Wu L."/>
            <person name="Ma J."/>
        </authorList>
    </citation>
    <scope>NUCLEOTIDE SEQUENCE [LARGE SCALE GENOMIC DNA]</scope>
    <source>
        <strain evidence="2">KCTC 42730</strain>
    </source>
</reference>
<evidence type="ECO:0000313" key="2">
    <source>
        <dbReference type="Proteomes" id="UP001595453"/>
    </source>
</evidence>
<organism evidence="1 2">
    <name type="scientific">Pseudoalteromonas fenneropenaei</name>
    <dbReference type="NCBI Taxonomy" id="1737459"/>
    <lineage>
        <taxon>Bacteria</taxon>
        <taxon>Pseudomonadati</taxon>
        <taxon>Pseudomonadota</taxon>
        <taxon>Gammaproteobacteria</taxon>
        <taxon>Alteromonadales</taxon>
        <taxon>Pseudoalteromonadaceae</taxon>
        <taxon>Pseudoalteromonas</taxon>
    </lineage>
</organism>
<dbReference type="RefSeq" id="WP_377125124.1">
    <property type="nucleotide sequence ID" value="NZ_JBHRSD010000023.1"/>
</dbReference>
<evidence type="ECO:0008006" key="3">
    <source>
        <dbReference type="Google" id="ProtNLM"/>
    </source>
</evidence>